<proteinExistence type="predicted"/>
<dbReference type="OrthoDB" id="1681764at2"/>
<feature type="domain" description="NusG-like N-terminal" evidence="2">
    <location>
        <begin position="7"/>
        <end position="88"/>
    </location>
</feature>
<dbReference type="Pfam" id="PF02357">
    <property type="entry name" value="NusG"/>
    <property type="match status" value="1"/>
</dbReference>
<dbReference type="Proteomes" id="UP000236311">
    <property type="component" value="Unassembled WGS sequence"/>
</dbReference>
<dbReference type="Gene3D" id="3.30.70.940">
    <property type="entry name" value="NusG, N-terminal domain"/>
    <property type="match status" value="1"/>
</dbReference>
<accession>A0A2K4ZD22</accession>
<dbReference type="AlphaFoldDB" id="A0A2K4ZD22"/>
<keyword evidence="1" id="KW-0804">Transcription</keyword>
<reference evidence="3 4" key="1">
    <citation type="submission" date="2018-01" db="EMBL/GenBank/DDBJ databases">
        <authorList>
            <person name="Gaut B.S."/>
            <person name="Morton B.R."/>
            <person name="Clegg M.T."/>
            <person name="Duvall M.R."/>
        </authorList>
    </citation>
    <scope>NUCLEOTIDE SEQUENCE [LARGE SCALE GENOMIC DNA]</scope>
    <source>
        <strain evidence="3">GP69</strain>
    </source>
</reference>
<dbReference type="InterPro" id="IPR006645">
    <property type="entry name" value="NGN-like_dom"/>
</dbReference>
<gene>
    <name evidence="3" type="ORF">AMURIS_01061</name>
</gene>
<protein>
    <recommendedName>
        <fullName evidence="2">NusG-like N-terminal domain-containing protein</fullName>
    </recommendedName>
</protein>
<sequence length="262" mass="29365">MGNGGKMRYYVLFTQTLKQWDVTETIRKTLPKGRGTVFYPCVELWMGSLGQTVVEALFPGYVFIRSDMNQNEMSDFMRDCRREVHSFIKELHIGEGRTGGAAGVTSVDGEDDTLNALNDNEAELLDFMLGFSTESVERQHFGEESDAAGNGTEAGQRNCRRKLPSAGVVGMSYGFQEKDGRYVVMEGPLKGHEDRIVDVNLRDRRAYLNLKVGGRLARVGFTIRGKKYWFPENRAASNVLEDGTVVNCHDVAAAMMRHMSKK</sequence>
<evidence type="ECO:0000256" key="1">
    <source>
        <dbReference type="ARBA" id="ARBA00023163"/>
    </source>
</evidence>
<dbReference type="GO" id="GO:0006354">
    <property type="term" value="P:DNA-templated transcription elongation"/>
    <property type="evidence" value="ECO:0007669"/>
    <property type="project" value="InterPro"/>
</dbReference>
<evidence type="ECO:0000313" key="4">
    <source>
        <dbReference type="Proteomes" id="UP000236311"/>
    </source>
</evidence>
<dbReference type="InterPro" id="IPR036735">
    <property type="entry name" value="NGN_dom_sf"/>
</dbReference>
<dbReference type="RefSeq" id="WP_103238441.1">
    <property type="nucleotide sequence ID" value="NZ_JANJZD010000004.1"/>
</dbReference>
<evidence type="ECO:0000259" key="2">
    <source>
        <dbReference type="Pfam" id="PF02357"/>
    </source>
</evidence>
<evidence type="ECO:0000313" key="3">
    <source>
        <dbReference type="EMBL" id="SOY28354.1"/>
    </source>
</evidence>
<name>A0A2K4ZD22_9FIRM</name>
<dbReference type="EMBL" id="OFSM01000004">
    <property type="protein sequence ID" value="SOY28354.1"/>
    <property type="molecule type" value="Genomic_DNA"/>
</dbReference>
<dbReference type="SUPFAM" id="SSF82679">
    <property type="entry name" value="N-utilization substance G protein NusG, N-terminal domain"/>
    <property type="match status" value="1"/>
</dbReference>
<organism evidence="3 4">
    <name type="scientific">Acetatifactor muris</name>
    <dbReference type="NCBI Taxonomy" id="879566"/>
    <lineage>
        <taxon>Bacteria</taxon>
        <taxon>Bacillati</taxon>
        <taxon>Bacillota</taxon>
        <taxon>Clostridia</taxon>
        <taxon>Lachnospirales</taxon>
        <taxon>Lachnospiraceae</taxon>
        <taxon>Acetatifactor</taxon>
    </lineage>
</organism>
<keyword evidence="4" id="KW-1185">Reference proteome</keyword>